<dbReference type="InterPro" id="IPR004089">
    <property type="entry name" value="MCPsignal_dom"/>
</dbReference>
<name>A0A6P1TH60_9FIRM</name>
<organism evidence="4 5">
    <name type="scientific">Anaerocolumna sedimenticola</name>
    <dbReference type="NCBI Taxonomy" id="2696063"/>
    <lineage>
        <taxon>Bacteria</taxon>
        <taxon>Bacillati</taxon>
        <taxon>Bacillota</taxon>
        <taxon>Clostridia</taxon>
        <taxon>Lachnospirales</taxon>
        <taxon>Lachnospiraceae</taxon>
        <taxon>Anaerocolumna</taxon>
    </lineage>
</organism>
<feature type="domain" description="Methyl-accepting transducer" evidence="3">
    <location>
        <begin position="259"/>
        <end position="383"/>
    </location>
</feature>
<evidence type="ECO:0000259" key="3">
    <source>
        <dbReference type="PROSITE" id="PS50111"/>
    </source>
</evidence>
<dbReference type="Gene3D" id="1.10.287.950">
    <property type="entry name" value="Methyl-accepting chemotaxis protein"/>
    <property type="match status" value="1"/>
</dbReference>
<dbReference type="PANTHER" id="PTHR32089">
    <property type="entry name" value="METHYL-ACCEPTING CHEMOTAXIS PROTEIN MCPB"/>
    <property type="match status" value="1"/>
</dbReference>
<keyword evidence="1 2" id="KW-0807">Transducer</keyword>
<accession>A0A6P1TH60</accession>
<sequence>MIHLSGIDECKVMIETLADLVHGGILFCVIEGDTVVWRKKSSSFDLDILNVGFRLDETTTTMKAIRDKKVMIQNVSRSVYGKRLKISSLPIIKEDGEPFGALTIVVPLLHPVGASFYDFAPILAEMFNEGAFLYMTDLNKVAYRQDSVKFQVPMFEIGYELKETDVAYQVIREKKPKSVELDASKFGVPVFVANFPLFDEENANDIVATLGIIMPKQNAVVLREMSGNLENSLSGISSALQQLAASATEIHTNEQVLNDTITEITGISEEIKSVSAFIKQIAEQTKMLGLNASIEAARAGEAGRGFAVVADEIKKLSDQSKSTVPKINKLTDDIKSKVEDASLKSKNSLNASQEQAAATEEITSSIEEITTMSMELGKMALEV</sequence>
<keyword evidence="5" id="KW-1185">Reference proteome</keyword>
<evidence type="ECO:0000256" key="2">
    <source>
        <dbReference type="PROSITE-ProRule" id="PRU00284"/>
    </source>
</evidence>
<reference evidence="4 5" key="1">
    <citation type="submission" date="2020-01" db="EMBL/GenBank/DDBJ databases">
        <title>Genome analysis of Anaerocolumna sp. CBA3638.</title>
        <authorList>
            <person name="Kim J."/>
            <person name="Roh S.W."/>
        </authorList>
    </citation>
    <scope>NUCLEOTIDE SEQUENCE [LARGE SCALE GENOMIC DNA]</scope>
    <source>
        <strain evidence="4 5">CBA3638</strain>
    </source>
</reference>
<dbReference type="RefSeq" id="WP_161837396.1">
    <property type="nucleotide sequence ID" value="NZ_CP048000.1"/>
</dbReference>
<dbReference type="Proteomes" id="UP000464314">
    <property type="component" value="Chromosome"/>
</dbReference>
<dbReference type="PROSITE" id="PS50111">
    <property type="entry name" value="CHEMOTAXIS_TRANSDUC_2"/>
    <property type="match status" value="1"/>
</dbReference>
<evidence type="ECO:0000313" key="4">
    <source>
        <dbReference type="EMBL" id="QHQ60560.1"/>
    </source>
</evidence>
<dbReference type="SMART" id="SM00283">
    <property type="entry name" value="MA"/>
    <property type="match status" value="1"/>
</dbReference>
<evidence type="ECO:0000256" key="1">
    <source>
        <dbReference type="ARBA" id="ARBA00023224"/>
    </source>
</evidence>
<dbReference type="GO" id="GO:0016020">
    <property type="term" value="C:membrane"/>
    <property type="evidence" value="ECO:0007669"/>
    <property type="project" value="InterPro"/>
</dbReference>
<dbReference type="SUPFAM" id="SSF58104">
    <property type="entry name" value="Methyl-accepting chemotaxis protein (MCP) signaling domain"/>
    <property type="match status" value="1"/>
</dbReference>
<dbReference type="Pfam" id="PF00015">
    <property type="entry name" value="MCPsignal"/>
    <property type="match status" value="1"/>
</dbReference>
<proteinExistence type="predicted"/>
<dbReference type="PANTHER" id="PTHR32089:SF112">
    <property type="entry name" value="LYSOZYME-LIKE PROTEIN-RELATED"/>
    <property type="match status" value="1"/>
</dbReference>
<dbReference type="KEGG" id="anr:Ana3638_07075"/>
<protein>
    <submittedName>
        <fullName evidence="4">Methyl-accepting chemotaxis protein</fullName>
    </submittedName>
</protein>
<dbReference type="AlphaFoldDB" id="A0A6P1TH60"/>
<evidence type="ECO:0000313" key="5">
    <source>
        <dbReference type="Proteomes" id="UP000464314"/>
    </source>
</evidence>
<dbReference type="GO" id="GO:0007165">
    <property type="term" value="P:signal transduction"/>
    <property type="evidence" value="ECO:0007669"/>
    <property type="project" value="UniProtKB-KW"/>
</dbReference>
<dbReference type="EMBL" id="CP048000">
    <property type="protein sequence ID" value="QHQ60560.1"/>
    <property type="molecule type" value="Genomic_DNA"/>
</dbReference>
<gene>
    <name evidence="4" type="ORF">Ana3638_07075</name>
</gene>